<dbReference type="Proteomes" id="UP000243459">
    <property type="component" value="Chromosome 4"/>
</dbReference>
<evidence type="ECO:0000313" key="4">
    <source>
        <dbReference type="Proteomes" id="UP000243459"/>
    </source>
</evidence>
<evidence type="ECO:0000256" key="2">
    <source>
        <dbReference type="SAM" id="SignalP"/>
    </source>
</evidence>
<feature type="chain" id="PRO_5024393842" description="Glycine-rich protein" evidence="2">
    <location>
        <begin position="25"/>
        <end position="130"/>
    </location>
</feature>
<feature type="region of interest" description="Disordered" evidence="1">
    <location>
        <begin position="47"/>
        <end position="80"/>
    </location>
</feature>
<protein>
    <recommendedName>
        <fullName evidence="5">Glycine-rich protein</fullName>
    </recommendedName>
</protein>
<proteinExistence type="predicted"/>
<reference evidence="4" key="1">
    <citation type="journal article" date="2017" name="Nat. Commun.">
        <title>The asparagus genome sheds light on the origin and evolution of a young Y chromosome.</title>
        <authorList>
            <person name="Harkess A."/>
            <person name="Zhou J."/>
            <person name="Xu C."/>
            <person name="Bowers J.E."/>
            <person name="Van der Hulst R."/>
            <person name="Ayyampalayam S."/>
            <person name="Mercati F."/>
            <person name="Riccardi P."/>
            <person name="McKain M.R."/>
            <person name="Kakrana A."/>
            <person name="Tang H."/>
            <person name="Ray J."/>
            <person name="Groenendijk J."/>
            <person name="Arikit S."/>
            <person name="Mathioni S.M."/>
            <person name="Nakano M."/>
            <person name="Shan H."/>
            <person name="Telgmann-Rauber A."/>
            <person name="Kanno A."/>
            <person name="Yue Z."/>
            <person name="Chen H."/>
            <person name="Li W."/>
            <person name="Chen Y."/>
            <person name="Xu X."/>
            <person name="Zhang Y."/>
            <person name="Luo S."/>
            <person name="Chen H."/>
            <person name="Gao J."/>
            <person name="Mao Z."/>
            <person name="Pires J.C."/>
            <person name="Luo M."/>
            <person name="Kudrna D."/>
            <person name="Wing R.A."/>
            <person name="Meyers B.C."/>
            <person name="Yi K."/>
            <person name="Kong H."/>
            <person name="Lavrijsen P."/>
            <person name="Sunseri F."/>
            <person name="Falavigna A."/>
            <person name="Ye Y."/>
            <person name="Leebens-Mack J.H."/>
            <person name="Chen G."/>
        </authorList>
    </citation>
    <scope>NUCLEOTIDE SEQUENCE [LARGE SCALE GENOMIC DNA]</scope>
    <source>
        <strain evidence="4">cv. DH0086</strain>
    </source>
</reference>
<feature type="signal peptide" evidence="2">
    <location>
        <begin position="1"/>
        <end position="24"/>
    </location>
</feature>
<sequence>MANSRTNIFLSFAIFSLLFSLLHASRSLEPVDSEQSLNKSMMLSIGRGGGGSSIGRGGGGSSSSSGGGGSSIGRGGGANRKGNSCLAMVVPVGGRQSGHHNGHSAANRKGNSCLAMVLLAAVITLIFSIW</sequence>
<keyword evidence="2" id="KW-0732">Signal</keyword>
<evidence type="ECO:0008006" key="5">
    <source>
        <dbReference type="Google" id="ProtNLM"/>
    </source>
</evidence>
<feature type="compositionally biased region" description="Gly residues" evidence="1">
    <location>
        <begin position="47"/>
        <end position="79"/>
    </location>
</feature>
<organism evidence="3 4">
    <name type="scientific">Asparagus officinalis</name>
    <name type="common">Garden asparagus</name>
    <dbReference type="NCBI Taxonomy" id="4686"/>
    <lineage>
        <taxon>Eukaryota</taxon>
        <taxon>Viridiplantae</taxon>
        <taxon>Streptophyta</taxon>
        <taxon>Embryophyta</taxon>
        <taxon>Tracheophyta</taxon>
        <taxon>Spermatophyta</taxon>
        <taxon>Magnoliopsida</taxon>
        <taxon>Liliopsida</taxon>
        <taxon>Asparagales</taxon>
        <taxon>Asparagaceae</taxon>
        <taxon>Asparagoideae</taxon>
        <taxon>Asparagus</taxon>
    </lineage>
</organism>
<evidence type="ECO:0000256" key="1">
    <source>
        <dbReference type="SAM" id="MobiDB-lite"/>
    </source>
</evidence>
<accession>A0A5P1EZI4</accession>
<dbReference type="Gramene" id="ONK71294">
    <property type="protein sequence ID" value="ONK71294"/>
    <property type="gene ID" value="A4U43_C04F6990"/>
</dbReference>
<evidence type="ECO:0000313" key="3">
    <source>
        <dbReference type="EMBL" id="ONK71294.1"/>
    </source>
</evidence>
<keyword evidence="4" id="KW-1185">Reference proteome</keyword>
<name>A0A5P1EZI4_ASPOF</name>
<gene>
    <name evidence="3" type="ORF">A4U43_C04F6990</name>
</gene>
<dbReference type="AlphaFoldDB" id="A0A5P1EZI4"/>
<dbReference type="EMBL" id="CM007384">
    <property type="protein sequence ID" value="ONK71294.1"/>
    <property type="molecule type" value="Genomic_DNA"/>
</dbReference>